<keyword evidence="1" id="KW-0732">Signal</keyword>
<feature type="domain" description="Metallo-beta-lactamase" evidence="2">
    <location>
        <begin position="37"/>
        <end position="222"/>
    </location>
</feature>
<dbReference type="AlphaFoldDB" id="A0A941DIC2"/>
<accession>A0A941DIC2</accession>
<comment type="caution">
    <text evidence="3">The sequence shown here is derived from an EMBL/GenBank/DDBJ whole genome shotgun (WGS) entry which is preliminary data.</text>
</comment>
<evidence type="ECO:0000259" key="2">
    <source>
        <dbReference type="SMART" id="SM00849"/>
    </source>
</evidence>
<evidence type="ECO:0000313" key="4">
    <source>
        <dbReference type="Proteomes" id="UP000680067"/>
    </source>
</evidence>
<feature type="chain" id="PRO_5038037255" evidence="1">
    <location>
        <begin position="21"/>
        <end position="287"/>
    </location>
</feature>
<dbReference type="Pfam" id="PF00753">
    <property type="entry name" value="Lactamase_B"/>
    <property type="match status" value="1"/>
</dbReference>
<dbReference type="PANTHER" id="PTHR42951">
    <property type="entry name" value="METALLO-BETA-LACTAMASE DOMAIN-CONTAINING"/>
    <property type="match status" value="1"/>
</dbReference>
<dbReference type="RefSeq" id="WP_212686818.1">
    <property type="nucleotide sequence ID" value="NZ_JAGSPN010000002.1"/>
</dbReference>
<dbReference type="Gene3D" id="3.60.15.10">
    <property type="entry name" value="Ribonuclease Z/Hydroxyacylglutathione hydrolase-like"/>
    <property type="match status" value="1"/>
</dbReference>
<evidence type="ECO:0000313" key="3">
    <source>
        <dbReference type="EMBL" id="MBR7781472.1"/>
    </source>
</evidence>
<feature type="signal peptide" evidence="1">
    <location>
        <begin position="1"/>
        <end position="20"/>
    </location>
</feature>
<dbReference type="InterPro" id="IPR036866">
    <property type="entry name" value="RibonucZ/Hydroxyglut_hydro"/>
</dbReference>
<protein>
    <submittedName>
        <fullName evidence="3">MBL fold metallo-hydrolase</fullName>
    </submittedName>
</protein>
<dbReference type="CDD" id="cd07739">
    <property type="entry name" value="metallo-hydrolase-like_MBL-fold"/>
    <property type="match status" value="1"/>
</dbReference>
<dbReference type="InterPro" id="IPR001279">
    <property type="entry name" value="Metallo-B-lactamas"/>
</dbReference>
<evidence type="ECO:0000256" key="1">
    <source>
        <dbReference type="SAM" id="SignalP"/>
    </source>
</evidence>
<reference evidence="3" key="1">
    <citation type="submission" date="2021-04" db="EMBL/GenBank/DDBJ databases">
        <title>novel species isolated from subtropical streams in China.</title>
        <authorList>
            <person name="Lu H."/>
        </authorList>
    </citation>
    <scope>NUCLEOTIDE SEQUENCE</scope>
    <source>
        <strain evidence="3">LFS511W</strain>
    </source>
</reference>
<dbReference type="InterPro" id="IPR050855">
    <property type="entry name" value="NDM-1-like"/>
</dbReference>
<name>A0A941DIC2_9BURK</name>
<dbReference type="EMBL" id="JAGSPN010000002">
    <property type="protein sequence ID" value="MBR7781472.1"/>
    <property type="molecule type" value="Genomic_DNA"/>
</dbReference>
<dbReference type="PANTHER" id="PTHR42951:SF14">
    <property type="entry name" value="METALLO-BETA-LACTAMASE SUPERFAMILY PROTEIN"/>
    <property type="match status" value="1"/>
</dbReference>
<gene>
    <name evidence="3" type="ORF">KDM89_04925</name>
</gene>
<organism evidence="3 4">
    <name type="scientific">Undibacterium luofuense</name>
    <dbReference type="NCBI Taxonomy" id="2828733"/>
    <lineage>
        <taxon>Bacteria</taxon>
        <taxon>Pseudomonadati</taxon>
        <taxon>Pseudomonadota</taxon>
        <taxon>Betaproteobacteria</taxon>
        <taxon>Burkholderiales</taxon>
        <taxon>Oxalobacteraceae</taxon>
        <taxon>Undibacterium</taxon>
    </lineage>
</organism>
<dbReference type="SUPFAM" id="SSF56281">
    <property type="entry name" value="Metallo-hydrolase/oxidoreductase"/>
    <property type="match status" value="1"/>
</dbReference>
<dbReference type="SMART" id="SM00849">
    <property type="entry name" value="Lactamase_B"/>
    <property type="match status" value="1"/>
</dbReference>
<dbReference type="Proteomes" id="UP000680067">
    <property type="component" value="Unassembled WGS sequence"/>
</dbReference>
<sequence length="287" mass="31071">MLKSVVLTATLALTASAAMAEAPLKVRVYQADGASFNVTSTLISGEKEAIVIDGGFTRADALRIAANVLDSGKTLKTIFVSQADPDYYFGVETLKQFFPQAEVLTTPAVLEKIQAKVAGKVAYWGPKMGANAPKQPVLPQAYTAKSLQLEGHSIEIRGTDGILAHRPYLWIPSLKMIAGDIAVFQQMHVWTADTQSVAERQAWQAQLNEMLTLKPEMVVPGHMRQGEKTDTSAILYTAEYLKRFEQEAGKAKDGNALISAMQAAYPDAVGAISLEIGARVAKGEMKW</sequence>
<proteinExistence type="predicted"/>
<keyword evidence="4" id="KW-1185">Reference proteome</keyword>